<dbReference type="AlphaFoldDB" id="A0A7M2YWI1"/>
<name>A0A7M2YWI1_9ACTN</name>
<organism evidence="3 4">
    <name type="scientific">Gaiella occulta</name>
    <dbReference type="NCBI Taxonomy" id="1002870"/>
    <lineage>
        <taxon>Bacteria</taxon>
        <taxon>Bacillati</taxon>
        <taxon>Actinomycetota</taxon>
        <taxon>Thermoleophilia</taxon>
        <taxon>Gaiellales</taxon>
        <taxon>Gaiellaceae</taxon>
        <taxon>Gaiella</taxon>
    </lineage>
</organism>
<dbReference type="InterPro" id="IPR012349">
    <property type="entry name" value="Split_barrel_FMN-bd"/>
</dbReference>
<dbReference type="GO" id="GO:0042602">
    <property type="term" value="F:riboflavin reductase (NADPH) activity"/>
    <property type="evidence" value="ECO:0007669"/>
    <property type="project" value="TreeGrafter"/>
</dbReference>
<dbReference type="SMART" id="SM00903">
    <property type="entry name" value="Flavin_Reduct"/>
    <property type="match status" value="1"/>
</dbReference>
<evidence type="ECO:0000313" key="3">
    <source>
        <dbReference type="EMBL" id="RDI74365.1"/>
    </source>
</evidence>
<keyword evidence="4" id="KW-1185">Reference proteome</keyword>
<dbReference type="GO" id="GO:0010181">
    <property type="term" value="F:FMN binding"/>
    <property type="evidence" value="ECO:0007669"/>
    <property type="project" value="InterPro"/>
</dbReference>
<dbReference type="SUPFAM" id="SSF50475">
    <property type="entry name" value="FMN-binding split barrel"/>
    <property type="match status" value="1"/>
</dbReference>
<evidence type="ECO:0000259" key="2">
    <source>
        <dbReference type="SMART" id="SM00903"/>
    </source>
</evidence>
<reference evidence="4" key="2">
    <citation type="journal article" date="2019" name="MicrobiologyOpen">
        <title>High-quality draft genome sequence of Gaiella occulta isolated from a 150 meter deep mineral water borehole and comparison with the genome sequences of other deep-branching lineages of the phylum Actinobacteria.</title>
        <authorList>
            <person name="Severino R."/>
            <person name="Froufe H.J.C."/>
            <person name="Barroso C."/>
            <person name="Albuquerque L."/>
            <person name="Lobo-da-Cunha A."/>
            <person name="da Costa M.S."/>
            <person name="Egas C."/>
        </authorList>
    </citation>
    <scope>NUCLEOTIDE SEQUENCE [LARGE SCALE GENOMIC DNA]</scope>
    <source>
        <strain evidence="4">F2-233</strain>
    </source>
</reference>
<dbReference type="PANTHER" id="PTHR30466">
    <property type="entry name" value="FLAVIN REDUCTASE"/>
    <property type="match status" value="1"/>
</dbReference>
<dbReference type="GO" id="GO:0006208">
    <property type="term" value="P:pyrimidine nucleobase catabolic process"/>
    <property type="evidence" value="ECO:0007669"/>
    <property type="project" value="TreeGrafter"/>
</dbReference>
<dbReference type="InterPro" id="IPR050268">
    <property type="entry name" value="NADH-dep_flavin_reductase"/>
</dbReference>
<comment type="caution">
    <text evidence="3">The sequence shown here is derived from an EMBL/GenBank/DDBJ whole genome shotgun (WGS) entry which is preliminary data.</text>
</comment>
<proteinExistence type="predicted"/>
<sequence>MVTCRGDADEPHGLTVNSFTAVSLEPPLVLVSIDRRARACRLLAERPFGVNVLDADQERLATHFAGRSNRDVSIVWESGTLVPLLADALAFFECEPWRDYDGGDHVLFLGRVVLSRHRDGDGLGFFRSRFFRAPVPAASLAHHYDPFELPYDAL</sequence>
<gene>
    <name evidence="3" type="ORF">Gocc_1941</name>
</gene>
<dbReference type="Gene3D" id="2.30.110.10">
    <property type="entry name" value="Electron Transport, Fmn-binding Protein, Chain A"/>
    <property type="match status" value="1"/>
</dbReference>
<reference evidence="3 4" key="1">
    <citation type="submission" date="2018-07" db="EMBL/GenBank/DDBJ databases">
        <title>High-quality-draft genome sequence of Gaiella occulta.</title>
        <authorList>
            <person name="Severino R."/>
            <person name="Froufe H.J.C."/>
            <person name="Rainey F.A."/>
            <person name="Barroso C."/>
            <person name="Albuquerque L."/>
            <person name="Lobo-Da-Cunha A."/>
            <person name="Da Costa M.S."/>
            <person name="Egas C."/>
        </authorList>
    </citation>
    <scope>NUCLEOTIDE SEQUENCE [LARGE SCALE GENOMIC DNA]</scope>
    <source>
        <strain evidence="3 4">F2-233</strain>
    </source>
</reference>
<accession>A0A7M2YWI1</accession>
<dbReference type="EMBL" id="QQZY01000004">
    <property type="protein sequence ID" value="RDI74365.1"/>
    <property type="molecule type" value="Genomic_DNA"/>
</dbReference>
<protein>
    <submittedName>
        <fullName evidence="3">Flavoprotein oxygenase DIM6/NTAB-related protein</fullName>
    </submittedName>
</protein>
<evidence type="ECO:0000313" key="4">
    <source>
        <dbReference type="Proteomes" id="UP000254134"/>
    </source>
</evidence>
<keyword evidence="1" id="KW-0560">Oxidoreductase</keyword>
<feature type="domain" description="Flavin reductase like" evidence="2">
    <location>
        <begin position="1"/>
        <end position="132"/>
    </location>
</feature>
<dbReference type="InterPro" id="IPR002563">
    <property type="entry name" value="Flavin_Rdtase-like_dom"/>
</dbReference>
<dbReference type="Pfam" id="PF01613">
    <property type="entry name" value="Flavin_Reduct"/>
    <property type="match status" value="1"/>
</dbReference>
<evidence type="ECO:0000256" key="1">
    <source>
        <dbReference type="ARBA" id="ARBA00023002"/>
    </source>
</evidence>
<dbReference type="PANTHER" id="PTHR30466:SF1">
    <property type="entry name" value="FMN REDUCTASE (NADH) RUTF"/>
    <property type="match status" value="1"/>
</dbReference>
<dbReference type="Proteomes" id="UP000254134">
    <property type="component" value="Unassembled WGS sequence"/>
</dbReference>